<dbReference type="HOGENOM" id="CLU_006512_0_0_1"/>
<feature type="compositionally biased region" description="Pro residues" evidence="1">
    <location>
        <begin position="1"/>
        <end position="25"/>
    </location>
</feature>
<dbReference type="eggNOG" id="ENOG502S215">
    <property type="taxonomic scope" value="Eukaryota"/>
</dbReference>
<comment type="caution">
    <text evidence="2">The sequence shown here is derived from an EMBL/GenBank/DDBJ whole genome shotgun (WGS) entry which is preliminary data.</text>
</comment>
<feature type="compositionally biased region" description="Polar residues" evidence="1">
    <location>
        <begin position="375"/>
        <end position="391"/>
    </location>
</feature>
<dbReference type="OrthoDB" id="1883964at2759"/>
<sequence>MNPYNQPPYGYPQQTPGPPQPPWQAPPRRQGWGDPRVSGQGLQSPISPAYPNIPPSNAFGPPLPPPPPPPLPQSQYPPPAQFDTSQWGVKYNQGLAATGQGQDQDQETKPALPPRPTSATGRLSPQPHQHNHSQSYSGWNDPYHTSNAAPPPPPPRPAEYQAHIQAAHYGRTSTPHQEYSHQPASHHYDPAPPQQNSWNTQPSQTTGPTYYPTAPPPQHLSGTVDGPLVSPIEPTGNFWGAPHGQQTTAQAQNIYNAPPHQLHNQPANTQVLGFGGPSDWEHYDPNAPPSDQTPTSPPPNLLYQTQGPISPPQTHATPAPIQQTPKPDPARPSYPVEIGAPSPVTPRNGSQVPPTAANYGRTSPQSAGDGRPSSAGRQPSDISARSDSLDSAGNIDSVIQAWNTPLKPRPVPDSTPRTESRASAPTVEPGLSSTSVKVVDPYADLEPEFKASLKRYAVMLRREAAAKTDEEKFDIFQGFVTKELRLRSLLYGVELKKKVAKEVKKAASLADIQAVLPKSALPPATAKPDDVGQLNDPITKTVDPVPAPALAEPAPTQPSVGVLGALAQPAVIPKGPPTIGTSKLASTVPSRAQQAAGAPPLEDRPKSKDDGYVIVAAPGQEEAYSPGGRPLVTKVKGGDDDEAYSPGGRPLTTRAATTSSARPAVGTMIQEHFRQTPPNALSPSNDAPMVIEDYITPEPTSPSINAPMIVAVEPPIAQASPRLNQRSQKPIAPIKFEPSRPVYTPFRYNAGVQEEKTKDSPLRPADQAYSSLRHSQAGTGRLLAQDAALLAPVRPSSSSGRKEHEEAFIGLIRKQSMAVRQNTPGPAPAPPLPRSITPGAVNNKATAAAKPEPPPFMRVGTPAAPAPTSQQPADVVKGAVTALRSLLPSLDDLPTPIDSSGTNPKLRIVRSKIDSVKDQFSFIHEAVVEWDRTNRLVRKEQEAERQQRQGESEAHIDALFNDNEIGYAGIGELEAEFKLSEAEKRYHEDQAELESFTSQVFVVVTERLQKEIAELMTAYTMAIDVLDRESVAVSGCFKAQNSGDKKPIRMTEIMSCVLTLFNKIEIRHQKLAEAHVERERRRKHLELTILYTNGDVQGVKRLEKEFAVAEKMAVLHEARAKDDRANKLMDTFDRATVRGLGDNQVFTDEVLCRLAELKKAVDALPGSSSDERDVATGATAAVRETLSLAHSTLDSVVTDSRRLLALSNEGDILLNEADYNLSVAEARVANADASVYAKLQDEKQKEDSKLVEEMNARTASVTKGPEEAIRLVRDIQATVTGGGGEAGGGEGGHEERIKRALEAAKARNASISGSGMGDGAGVGAAAGAGVGGI</sequence>
<feature type="compositionally biased region" description="Polar residues" evidence="1">
    <location>
        <begin position="302"/>
        <end position="325"/>
    </location>
</feature>
<keyword evidence="3" id="KW-1185">Reference proteome</keyword>
<evidence type="ECO:0000313" key="2">
    <source>
        <dbReference type="EMBL" id="EXJ65311.1"/>
    </source>
</evidence>
<feature type="region of interest" description="Disordered" evidence="1">
    <location>
        <begin position="258"/>
        <end position="432"/>
    </location>
</feature>
<feature type="compositionally biased region" description="Pro residues" evidence="1">
    <location>
        <begin position="61"/>
        <end position="80"/>
    </location>
</feature>
<dbReference type="EMBL" id="AMGW01000001">
    <property type="protein sequence ID" value="EXJ65311.1"/>
    <property type="molecule type" value="Genomic_DNA"/>
</dbReference>
<dbReference type="RefSeq" id="XP_007753878.1">
    <property type="nucleotide sequence ID" value="XM_007755688.1"/>
</dbReference>
<feature type="region of interest" description="Disordered" evidence="1">
    <location>
        <begin position="638"/>
        <end position="662"/>
    </location>
</feature>
<evidence type="ECO:0000256" key="1">
    <source>
        <dbReference type="SAM" id="MobiDB-lite"/>
    </source>
</evidence>
<name>W9WL10_9EURO</name>
<feature type="compositionally biased region" description="Low complexity" evidence="1">
    <location>
        <begin position="861"/>
        <end position="871"/>
    </location>
</feature>
<feature type="compositionally biased region" description="Polar residues" evidence="1">
    <location>
        <begin position="262"/>
        <end position="271"/>
    </location>
</feature>
<feature type="region of interest" description="Disordered" evidence="1">
    <location>
        <begin position="820"/>
        <end position="839"/>
    </location>
</feature>
<dbReference type="Proteomes" id="UP000019473">
    <property type="component" value="Unassembled WGS sequence"/>
</dbReference>
<organism evidence="2 3">
    <name type="scientific">Cladophialophora yegresii CBS 114405</name>
    <dbReference type="NCBI Taxonomy" id="1182544"/>
    <lineage>
        <taxon>Eukaryota</taxon>
        <taxon>Fungi</taxon>
        <taxon>Dikarya</taxon>
        <taxon>Ascomycota</taxon>
        <taxon>Pezizomycotina</taxon>
        <taxon>Eurotiomycetes</taxon>
        <taxon>Chaetothyriomycetidae</taxon>
        <taxon>Chaetothyriales</taxon>
        <taxon>Herpotrichiellaceae</taxon>
        <taxon>Cladophialophora</taxon>
    </lineage>
</organism>
<dbReference type="VEuPathDB" id="FungiDB:A1O7_01652"/>
<evidence type="ECO:0000313" key="3">
    <source>
        <dbReference type="Proteomes" id="UP000019473"/>
    </source>
</evidence>
<feature type="region of interest" description="Disordered" evidence="1">
    <location>
        <begin position="577"/>
        <end position="608"/>
    </location>
</feature>
<feature type="compositionally biased region" description="Polar residues" evidence="1">
    <location>
        <begin position="171"/>
        <end position="183"/>
    </location>
</feature>
<feature type="compositionally biased region" description="Low complexity" evidence="1">
    <location>
        <begin position="652"/>
        <end position="662"/>
    </location>
</feature>
<reference evidence="2 3" key="1">
    <citation type="submission" date="2013-03" db="EMBL/GenBank/DDBJ databases">
        <title>The Genome Sequence of Cladophialophora yegresii CBS 114405.</title>
        <authorList>
            <consortium name="The Broad Institute Genomics Platform"/>
            <person name="Cuomo C."/>
            <person name="de Hoog S."/>
            <person name="Gorbushina A."/>
            <person name="Walker B."/>
            <person name="Young S.K."/>
            <person name="Zeng Q."/>
            <person name="Gargeya S."/>
            <person name="Fitzgerald M."/>
            <person name="Haas B."/>
            <person name="Abouelleil A."/>
            <person name="Allen A.W."/>
            <person name="Alvarado L."/>
            <person name="Arachchi H.M."/>
            <person name="Berlin A.M."/>
            <person name="Chapman S.B."/>
            <person name="Gainer-Dewar J."/>
            <person name="Goldberg J."/>
            <person name="Griggs A."/>
            <person name="Gujja S."/>
            <person name="Hansen M."/>
            <person name="Howarth C."/>
            <person name="Imamovic A."/>
            <person name="Ireland A."/>
            <person name="Larimer J."/>
            <person name="McCowan C."/>
            <person name="Murphy C."/>
            <person name="Pearson M."/>
            <person name="Poon T.W."/>
            <person name="Priest M."/>
            <person name="Roberts A."/>
            <person name="Saif S."/>
            <person name="Shea T."/>
            <person name="Sisk P."/>
            <person name="Sykes S."/>
            <person name="Wortman J."/>
            <person name="Nusbaum C."/>
            <person name="Birren B."/>
        </authorList>
    </citation>
    <scope>NUCLEOTIDE SEQUENCE [LARGE SCALE GENOMIC DNA]</scope>
    <source>
        <strain evidence="2 3">CBS 114405</strain>
    </source>
</reference>
<feature type="region of interest" description="Disordered" evidence="1">
    <location>
        <begin position="1"/>
        <end position="246"/>
    </location>
</feature>
<protein>
    <submittedName>
        <fullName evidence="2">Uncharacterized protein</fullName>
    </submittedName>
</protein>
<dbReference type="STRING" id="1182544.W9WL10"/>
<dbReference type="GeneID" id="19176263"/>
<feature type="region of interest" description="Disordered" evidence="1">
    <location>
        <begin position="845"/>
        <end position="871"/>
    </location>
</feature>
<gene>
    <name evidence="2" type="ORF">A1O7_01652</name>
</gene>
<proteinExistence type="predicted"/>
<feature type="compositionally biased region" description="Polar residues" evidence="1">
    <location>
        <begin position="194"/>
        <end position="204"/>
    </location>
</feature>
<feature type="compositionally biased region" description="Polar residues" evidence="1">
    <location>
        <begin position="117"/>
        <end position="147"/>
    </location>
</feature>
<feature type="compositionally biased region" description="Polar residues" evidence="1">
    <location>
        <begin position="579"/>
        <end position="593"/>
    </location>
</feature>
<feature type="region of interest" description="Disordered" evidence="1">
    <location>
        <begin position="520"/>
        <end position="556"/>
    </location>
</feature>
<accession>W9WL10</accession>